<dbReference type="KEGG" id="tsin:OXH18_17415"/>
<keyword evidence="1" id="KW-0157">Chromophore</keyword>
<organism evidence="3 4">
    <name type="scientific">Thermocoleostomius sinensis A174</name>
    <dbReference type="NCBI Taxonomy" id="2016057"/>
    <lineage>
        <taxon>Bacteria</taxon>
        <taxon>Bacillati</taxon>
        <taxon>Cyanobacteriota</taxon>
        <taxon>Cyanophyceae</taxon>
        <taxon>Oculatellales</taxon>
        <taxon>Oculatellaceae</taxon>
        <taxon>Thermocoleostomius</taxon>
    </lineage>
</organism>
<comment type="similarity">
    <text evidence="1">Belongs to the orange carotenoid-binding protein family.</text>
</comment>
<accession>A0A9E8Z9S9</accession>
<name>A0A9E8Z9S9_9CYAN</name>
<dbReference type="GO" id="GO:0031404">
    <property type="term" value="F:chloride ion binding"/>
    <property type="evidence" value="ECO:0007669"/>
    <property type="project" value="InterPro"/>
</dbReference>
<dbReference type="Proteomes" id="UP001163152">
    <property type="component" value="Chromosome"/>
</dbReference>
<proteinExistence type="inferred from homology"/>
<evidence type="ECO:0000256" key="1">
    <source>
        <dbReference type="PROSITE-ProRule" id="PRU01109"/>
    </source>
</evidence>
<keyword evidence="1" id="KW-0472">Membrane</keyword>
<feature type="domain" description="OCP N-terminal" evidence="2">
    <location>
        <begin position="6"/>
        <end position="159"/>
    </location>
</feature>
<dbReference type="GO" id="GO:0016037">
    <property type="term" value="P:light absorption"/>
    <property type="evidence" value="ECO:0007669"/>
    <property type="project" value="UniProtKB-UniRule"/>
</dbReference>
<keyword evidence="1" id="KW-0042">Antenna complex</keyword>
<dbReference type="GO" id="GO:0030089">
    <property type="term" value="C:phycobilisome"/>
    <property type="evidence" value="ECO:0007669"/>
    <property type="project" value="UniProtKB-UniRule"/>
</dbReference>
<dbReference type="AlphaFoldDB" id="A0A9E8Z9S9"/>
<dbReference type="EMBL" id="CP113797">
    <property type="protein sequence ID" value="WAL58941.1"/>
    <property type="molecule type" value="Genomic_DNA"/>
</dbReference>
<dbReference type="Gene3D" id="1.10.2090.10">
    <property type="entry name" value="Orange carotenoid-binding protein, N-terminal domain"/>
    <property type="match status" value="1"/>
</dbReference>
<evidence type="ECO:0000259" key="2">
    <source>
        <dbReference type="PROSITE" id="PS51773"/>
    </source>
</evidence>
<dbReference type="Pfam" id="PF09150">
    <property type="entry name" value="Carot_N"/>
    <property type="match status" value="1"/>
</dbReference>
<sequence length="166" mass="18453">MTYTKTDSNPSLVQSFQSLDVDQQLALFWFVYKGMGDSITPAAPGASTVSPEIAESLFNQVKDMSHDEQLQVQRDLVARKNSLISREYGAMSDTTKLLFWYRLAQGMDNQTIVPVPPGYELTSEANSLLDEIKKLDFGQQITFFRDIVGPMGVDPNAVPHDSETGL</sequence>
<keyword evidence="1" id="KW-0793">Thylakoid</keyword>
<protein>
    <submittedName>
        <fullName evidence="3">Orange carotenoid protein</fullName>
    </submittedName>
</protein>
<dbReference type="InterPro" id="IPR015233">
    <property type="entry name" value="Orange_carotenoid-bd_N"/>
</dbReference>
<keyword evidence="4" id="KW-1185">Reference proteome</keyword>
<dbReference type="SUPFAM" id="SSF81930">
    <property type="entry name" value="Orange carotenoid protein, N-terminal domain"/>
    <property type="match status" value="1"/>
</dbReference>
<keyword evidence="1" id="KW-0605">Phycobilisome</keyword>
<dbReference type="InterPro" id="IPR036917">
    <property type="entry name" value="Orange_carotenoid-bd_N_sf"/>
</dbReference>
<gene>
    <name evidence="3" type="ORF">OXH18_17415</name>
</gene>
<dbReference type="PROSITE" id="PS51773">
    <property type="entry name" value="OCP_N"/>
    <property type="match status" value="1"/>
</dbReference>
<evidence type="ECO:0000313" key="3">
    <source>
        <dbReference type="EMBL" id="WAL58941.1"/>
    </source>
</evidence>
<evidence type="ECO:0000313" key="4">
    <source>
        <dbReference type="Proteomes" id="UP001163152"/>
    </source>
</evidence>
<dbReference type="RefSeq" id="WP_268608404.1">
    <property type="nucleotide sequence ID" value="NZ_CP113797.1"/>
</dbReference>
<reference evidence="3" key="1">
    <citation type="submission" date="2022-12" db="EMBL/GenBank/DDBJ databases">
        <title>Polyphasic identification of a Novel Hot-Spring Cyanobacterium Ocullathermofonsia sinensis gen nov. sp. nov. and Genomic Insights on its Adaptations to the Thermal Habitat.</title>
        <authorList>
            <person name="Daroch M."/>
            <person name="Tang J."/>
            <person name="Jiang Y."/>
        </authorList>
    </citation>
    <scope>NUCLEOTIDE SEQUENCE</scope>
    <source>
        <strain evidence="3">PKUAC-SCTA174</strain>
    </source>
</reference>